<proteinExistence type="predicted"/>
<dbReference type="InterPro" id="IPR052895">
    <property type="entry name" value="HetReg/Transcr_Mod"/>
</dbReference>
<dbReference type="Pfam" id="PF26639">
    <property type="entry name" value="Het-6_barrel"/>
    <property type="match status" value="1"/>
</dbReference>
<reference evidence="1" key="1">
    <citation type="journal article" date="2020" name="Stud. Mycol.">
        <title>101 Dothideomycetes genomes: a test case for predicting lifestyles and emergence of pathogens.</title>
        <authorList>
            <person name="Haridas S."/>
            <person name="Albert R."/>
            <person name="Binder M."/>
            <person name="Bloem J."/>
            <person name="Labutti K."/>
            <person name="Salamov A."/>
            <person name="Andreopoulos B."/>
            <person name="Baker S."/>
            <person name="Barry K."/>
            <person name="Bills G."/>
            <person name="Bluhm B."/>
            <person name="Cannon C."/>
            <person name="Castanera R."/>
            <person name="Culley D."/>
            <person name="Daum C."/>
            <person name="Ezra D."/>
            <person name="Gonzalez J."/>
            <person name="Henrissat B."/>
            <person name="Kuo A."/>
            <person name="Liang C."/>
            <person name="Lipzen A."/>
            <person name="Lutzoni F."/>
            <person name="Magnuson J."/>
            <person name="Mondo S."/>
            <person name="Nolan M."/>
            <person name="Ohm R."/>
            <person name="Pangilinan J."/>
            <person name="Park H.-J."/>
            <person name="Ramirez L."/>
            <person name="Alfaro M."/>
            <person name="Sun H."/>
            <person name="Tritt A."/>
            <person name="Yoshinaga Y."/>
            <person name="Zwiers L.-H."/>
            <person name="Turgeon B."/>
            <person name="Goodwin S."/>
            <person name="Spatafora J."/>
            <person name="Crous P."/>
            <person name="Grigoriev I."/>
        </authorList>
    </citation>
    <scope>NUCLEOTIDE SEQUENCE</scope>
    <source>
        <strain evidence="1">CBS 113979</strain>
    </source>
</reference>
<dbReference type="Proteomes" id="UP000800041">
    <property type="component" value="Unassembled WGS sequence"/>
</dbReference>
<organism evidence="1 2">
    <name type="scientific">Aulographum hederae CBS 113979</name>
    <dbReference type="NCBI Taxonomy" id="1176131"/>
    <lineage>
        <taxon>Eukaryota</taxon>
        <taxon>Fungi</taxon>
        <taxon>Dikarya</taxon>
        <taxon>Ascomycota</taxon>
        <taxon>Pezizomycotina</taxon>
        <taxon>Dothideomycetes</taxon>
        <taxon>Pleosporomycetidae</taxon>
        <taxon>Aulographales</taxon>
        <taxon>Aulographaceae</taxon>
    </lineage>
</organism>
<accession>A0A6G1GKY2</accession>
<protein>
    <recommendedName>
        <fullName evidence="3">Heterokaryon incompatibility domain-containing protein</fullName>
    </recommendedName>
</protein>
<sequence length="291" mass="33827">MPRSQQSQFAADLPSWVPDWSTNELAVPFLPAGLANPTDERRLFTHQSNYQPWIAVSHGSWNAARDFPYDLDTALDHDCRKLPVSGYILDEIRTATHPNKIFRREGSGTDLQVNYREFCDFDRVFFEPSCKRYVNGESLMHVYWDVYTLGKRHRFYDIPIFKWWNRAQDLYRLLRAAGVPRSIPFWRYVFKAVGVLCWLGLSYWMKDLLLFPETCTYLHGRRIMRTHKGYLGLAPEGSQTGDKVALVKGSRIPLILRPKGEYWELVGAAYVHGVMHGEAFDEANCEVLWIV</sequence>
<dbReference type="EMBL" id="ML977199">
    <property type="protein sequence ID" value="KAF1981417.1"/>
    <property type="molecule type" value="Genomic_DNA"/>
</dbReference>
<dbReference type="AlphaFoldDB" id="A0A6G1GKY2"/>
<gene>
    <name evidence="1" type="ORF">K402DRAFT_235334</name>
</gene>
<dbReference type="PANTHER" id="PTHR24148:SF64">
    <property type="entry name" value="HETEROKARYON INCOMPATIBILITY DOMAIN-CONTAINING PROTEIN"/>
    <property type="match status" value="1"/>
</dbReference>
<evidence type="ECO:0000313" key="2">
    <source>
        <dbReference type="Proteomes" id="UP000800041"/>
    </source>
</evidence>
<dbReference type="PANTHER" id="PTHR24148">
    <property type="entry name" value="ANKYRIN REPEAT DOMAIN-CONTAINING PROTEIN 39 HOMOLOG-RELATED"/>
    <property type="match status" value="1"/>
</dbReference>
<dbReference type="OrthoDB" id="2157530at2759"/>
<evidence type="ECO:0000313" key="1">
    <source>
        <dbReference type="EMBL" id="KAF1981417.1"/>
    </source>
</evidence>
<name>A0A6G1GKY2_9PEZI</name>
<evidence type="ECO:0008006" key="3">
    <source>
        <dbReference type="Google" id="ProtNLM"/>
    </source>
</evidence>
<keyword evidence="2" id="KW-1185">Reference proteome</keyword>